<dbReference type="SUPFAM" id="SSF160246">
    <property type="entry name" value="EspE N-terminal domain-like"/>
    <property type="match status" value="1"/>
</dbReference>
<dbReference type="SUPFAM" id="SSF52540">
    <property type="entry name" value="P-loop containing nucleoside triphosphate hydrolases"/>
    <property type="match status" value="1"/>
</dbReference>
<keyword evidence="3" id="KW-0067">ATP-binding</keyword>
<dbReference type="InterPro" id="IPR001482">
    <property type="entry name" value="T2SS/T4SS_dom"/>
</dbReference>
<dbReference type="Proteomes" id="UP000178089">
    <property type="component" value="Unassembled WGS sequence"/>
</dbReference>
<dbReference type="PANTHER" id="PTHR30258:SF1">
    <property type="entry name" value="PROTEIN TRANSPORT PROTEIN HOFB HOMOLOG"/>
    <property type="match status" value="1"/>
</dbReference>
<dbReference type="EMBL" id="MHRT01000001">
    <property type="protein sequence ID" value="OHA29790.1"/>
    <property type="molecule type" value="Genomic_DNA"/>
</dbReference>
<evidence type="ECO:0000313" key="6">
    <source>
        <dbReference type="Proteomes" id="UP000178089"/>
    </source>
</evidence>
<dbReference type="CDD" id="cd01129">
    <property type="entry name" value="PulE-GspE-like"/>
    <property type="match status" value="1"/>
</dbReference>
<dbReference type="AlphaFoldDB" id="A0A1G2N137"/>
<dbReference type="InterPro" id="IPR027417">
    <property type="entry name" value="P-loop_NTPase"/>
</dbReference>
<comment type="similarity">
    <text evidence="1">Belongs to the GSP E family.</text>
</comment>
<dbReference type="Pfam" id="PF00437">
    <property type="entry name" value="T2SSE"/>
    <property type="match status" value="1"/>
</dbReference>
<dbReference type="InterPro" id="IPR007831">
    <property type="entry name" value="T2SS_GspE_N"/>
</dbReference>
<comment type="caution">
    <text evidence="5">The sequence shown here is derived from an EMBL/GenBank/DDBJ whole genome shotgun (WGS) entry which is preliminary data.</text>
</comment>
<organism evidence="5 6">
    <name type="scientific">Candidatus Taylorbacteria bacterium RIFCSPHIGHO2_12_FULL_45_16</name>
    <dbReference type="NCBI Taxonomy" id="1802315"/>
    <lineage>
        <taxon>Bacteria</taxon>
        <taxon>Candidatus Tayloriibacteriota</taxon>
    </lineage>
</organism>
<gene>
    <name evidence="5" type="ORF">A3F51_03660</name>
</gene>
<keyword evidence="2" id="KW-0547">Nucleotide-binding</keyword>
<proteinExistence type="inferred from homology"/>
<dbReference type="GO" id="GO:0005886">
    <property type="term" value="C:plasma membrane"/>
    <property type="evidence" value="ECO:0007669"/>
    <property type="project" value="TreeGrafter"/>
</dbReference>
<reference evidence="5 6" key="1">
    <citation type="journal article" date="2016" name="Nat. Commun.">
        <title>Thousands of microbial genomes shed light on interconnected biogeochemical processes in an aquifer system.</title>
        <authorList>
            <person name="Anantharaman K."/>
            <person name="Brown C.T."/>
            <person name="Hug L.A."/>
            <person name="Sharon I."/>
            <person name="Castelle C.J."/>
            <person name="Probst A.J."/>
            <person name="Thomas B.C."/>
            <person name="Singh A."/>
            <person name="Wilkins M.J."/>
            <person name="Karaoz U."/>
            <person name="Brodie E.L."/>
            <person name="Williams K.H."/>
            <person name="Hubbard S.S."/>
            <person name="Banfield J.F."/>
        </authorList>
    </citation>
    <scope>NUCLEOTIDE SEQUENCE [LARGE SCALE GENOMIC DNA]</scope>
</reference>
<name>A0A1G2N137_9BACT</name>
<dbReference type="Pfam" id="PF05157">
    <property type="entry name" value="MshEN"/>
    <property type="match status" value="1"/>
</dbReference>
<dbReference type="InterPro" id="IPR037257">
    <property type="entry name" value="T2SS_E_N_sf"/>
</dbReference>
<feature type="domain" description="Bacterial type II secretion system protein E" evidence="4">
    <location>
        <begin position="385"/>
        <end position="399"/>
    </location>
</feature>
<dbReference type="STRING" id="1802315.A3F51_03660"/>
<sequence>MLIEDTQLYKFILDSGLVTKDDLETAKKDAEKENKRLGDILVIAGKITADNLRRMEAYVLGIPFVDLKGKKIDFDTLSLIPEPIARGHNIVPFKKTETTLEVAMLDVNDLSAIDFIKKKVNLKIQPRLTDSDSLKEVLVQYQKSLKAEFGDLIQKETATLKTISEDNGETATEADIKKLAEDLPVVRIVDTLIKHAAIQNASDIHIEPMDSQVLVRYRIDGLLHDAMVLPRQAGPSVSARIKVLSNLKLDEKRLPQDGRFKVDMNNEKVSFRVSILPTYYGEKIVMRLLRENISGFTLEYLNFHGEGLERIHHALKQTTGMILTTGPTGSGKTTTLYTMLDLLNQPDVNISTIEDPIEYQIGRINQTQVRPEIGFSFAQGIRTLVRQDPDIIMVGEIRDNETAALAVNAALTGHLVLSTLHTNSAAGAIPRLLDMGVESFLLVSTLNVVIGQRLVRQLTDTKEKYVLNKAEFAQLEKLVDLERVLAALKADKIVKPNDAAKDLTFWKAVVTGDEDGFKGRVGIHEILKMNQTIKDLVMKNATATEIEIQAKKEGMLTMLEDGIYKCVEGKTTIEEVLRVVTE</sequence>
<dbReference type="Gene3D" id="3.40.50.300">
    <property type="entry name" value="P-loop containing nucleotide triphosphate hydrolases"/>
    <property type="match status" value="1"/>
</dbReference>
<evidence type="ECO:0000256" key="3">
    <source>
        <dbReference type="ARBA" id="ARBA00022840"/>
    </source>
</evidence>
<dbReference type="PROSITE" id="PS00662">
    <property type="entry name" value="T2SP_E"/>
    <property type="match status" value="1"/>
</dbReference>
<evidence type="ECO:0000313" key="5">
    <source>
        <dbReference type="EMBL" id="OHA29790.1"/>
    </source>
</evidence>
<accession>A0A1G2N137</accession>
<evidence type="ECO:0000256" key="2">
    <source>
        <dbReference type="ARBA" id="ARBA00022741"/>
    </source>
</evidence>
<dbReference type="Gene3D" id="3.30.450.90">
    <property type="match status" value="1"/>
</dbReference>
<dbReference type="PANTHER" id="PTHR30258">
    <property type="entry name" value="TYPE II SECRETION SYSTEM PROTEIN GSPE-RELATED"/>
    <property type="match status" value="1"/>
</dbReference>
<evidence type="ECO:0000256" key="1">
    <source>
        <dbReference type="ARBA" id="ARBA00006611"/>
    </source>
</evidence>
<dbReference type="Gene3D" id="3.30.300.160">
    <property type="entry name" value="Type II secretion system, protein E, N-terminal domain"/>
    <property type="match status" value="1"/>
</dbReference>
<evidence type="ECO:0000259" key="4">
    <source>
        <dbReference type="PROSITE" id="PS00662"/>
    </source>
</evidence>
<dbReference type="GO" id="GO:0005524">
    <property type="term" value="F:ATP binding"/>
    <property type="evidence" value="ECO:0007669"/>
    <property type="project" value="UniProtKB-KW"/>
</dbReference>
<dbReference type="GO" id="GO:0016887">
    <property type="term" value="F:ATP hydrolysis activity"/>
    <property type="evidence" value="ECO:0007669"/>
    <property type="project" value="TreeGrafter"/>
</dbReference>
<protein>
    <recommendedName>
        <fullName evidence="4">Bacterial type II secretion system protein E domain-containing protein</fullName>
    </recommendedName>
</protein>